<accession>V8PE07</accession>
<dbReference type="EMBL" id="AZIM01000267">
    <property type="protein sequence ID" value="ETE72127.1"/>
    <property type="molecule type" value="Genomic_DNA"/>
</dbReference>
<feature type="non-terminal residue" evidence="2">
    <location>
        <position position="1"/>
    </location>
</feature>
<keyword evidence="3" id="KW-1185">Reference proteome</keyword>
<dbReference type="OrthoDB" id="2434995at2759"/>
<reference evidence="2 3" key="1">
    <citation type="journal article" date="2013" name="Proc. Natl. Acad. Sci. U.S.A.">
        <title>The king cobra genome reveals dynamic gene evolution and adaptation in the snake venom system.</title>
        <authorList>
            <person name="Vonk F.J."/>
            <person name="Casewell N.R."/>
            <person name="Henkel C.V."/>
            <person name="Heimberg A.M."/>
            <person name="Jansen H.J."/>
            <person name="McCleary R.J."/>
            <person name="Kerkkamp H.M."/>
            <person name="Vos R.A."/>
            <person name="Guerreiro I."/>
            <person name="Calvete J.J."/>
            <person name="Wuster W."/>
            <person name="Woods A.E."/>
            <person name="Logan J.M."/>
            <person name="Harrison R.A."/>
            <person name="Castoe T.A."/>
            <person name="de Koning A.P."/>
            <person name="Pollock D.D."/>
            <person name="Yandell M."/>
            <person name="Calderon D."/>
            <person name="Renjifo C."/>
            <person name="Currier R.B."/>
            <person name="Salgado D."/>
            <person name="Pla D."/>
            <person name="Sanz L."/>
            <person name="Hyder A.S."/>
            <person name="Ribeiro J.M."/>
            <person name="Arntzen J.W."/>
            <person name="van den Thillart G.E."/>
            <person name="Boetzer M."/>
            <person name="Pirovano W."/>
            <person name="Dirks R.P."/>
            <person name="Spaink H.P."/>
            <person name="Duboule D."/>
            <person name="McGlinn E."/>
            <person name="Kini R.M."/>
            <person name="Richardson M.K."/>
        </authorList>
    </citation>
    <scope>NUCLEOTIDE SEQUENCE</scope>
    <source>
        <tissue evidence="2">Blood</tissue>
    </source>
</reference>
<dbReference type="AlphaFoldDB" id="V8PE07"/>
<feature type="region of interest" description="Disordered" evidence="1">
    <location>
        <begin position="90"/>
        <end position="150"/>
    </location>
</feature>
<protein>
    <submittedName>
        <fullName evidence="2">Uncharacterized protein</fullName>
    </submittedName>
</protein>
<evidence type="ECO:0000256" key="1">
    <source>
        <dbReference type="SAM" id="MobiDB-lite"/>
    </source>
</evidence>
<sequence>MLQDLPTPDVKRFLNAGKLPDILWYWYKKESGSPSLKRAESSLESGPAGQLPDQLPGASSTHKNAAVDTAAKTPACSAVPALCREESRFGVPERDGVPTVSLGDGQRKRTVSSNGEEDEGLPKRSKASGDPAEGTTPAMEREESGLGKVKGCGWQGHRPFRTLPVWCRGLSRAPLPAGPKGGSAAACRLVSSRSVWLELFLLAVHNRSFCLDSLLQAHLGLEKSTGNAAWGIALVGGGRSRSSCIPGRFNREQHPPVLPGISGFLHARDSATGKQRLHYKIQRRTETSKAQVAST</sequence>
<proteinExistence type="predicted"/>
<organism evidence="2 3">
    <name type="scientific">Ophiophagus hannah</name>
    <name type="common">King cobra</name>
    <name type="synonym">Naja hannah</name>
    <dbReference type="NCBI Taxonomy" id="8665"/>
    <lineage>
        <taxon>Eukaryota</taxon>
        <taxon>Metazoa</taxon>
        <taxon>Chordata</taxon>
        <taxon>Craniata</taxon>
        <taxon>Vertebrata</taxon>
        <taxon>Euteleostomi</taxon>
        <taxon>Lepidosauria</taxon>
        <taxon>Squamata</taxon>
        <taxon>Bifurcata</taxon>
        <taxon>Unidentata</taxon>
        <taxon>Episquamata</taxon>
        <taxon>Toxicofera</taxon>
        <taxon>Serpentes</taxon>
        <taxon>Colubroidea</taxon>
        <taxon>Elapidae</taxon>
        <taxon>Elapinae</taxon>
        <taxon>Ophiophagus</taxon>
    </lineage>
</organism>
<evidence type="ECO:0000313" key="2">
    <source>
        <dbReference type="EMBL" id="ETE72127.1"/>
    </source>
</evidence>
<feature type="region of interest" description="Disordered" evidence="1">
    <location>
        <begin position="35"/>
        <end position="66"/>
    </location>
</feature>
<evidence type="ECO:0000313" key="3">
    <source>
        <dbReference type="Proteomes" id="UP000018936"/>
    </source>
</evidence>
<comment type="caution">
    <text evidence="2">The sequence shown here is derived from an EMBL/GenBank/DDBJ whole genome shotgun (WGS) entry which is preliminary data.</text>
</comment>
<gene>
    <name evidence="2" type="ORF">L345_02051</name>
</gene>
<name>V8PE07_OPHHA</name>
<dbReference type="Proteomes" id="UP000018936">
    <property type="component" value="Unassembled WGS sequence"/>
</dbReference>